<evidence type="ECO:0000256" key="3">
    <source>
        <dbReference type="ARBA" id="ARBA00022968"/>
    </source>
</evidence>
<feature type="transmembrane region" description="Helical" evidence="5">
    <location>
        <begin position="17"/>
        <end position="40"/>
    </location>
</feature>
<sequence>MPEQKGNPKKLRSLKTWLLYTGIAFLFLIGIGVGYAVYLYDKTENTITESHEEVGRDNEISELRDGDVDPVEDNVSVLFLGVDANGEQGGDRRSDALLLATFNKEESSVKLLTIPRDSYVYIPEVDYYTKINHAFSYGEHRASIEAVESFLKVPVDYYVTMNFEGFVEVVDSLGGISFDVPYEMKESNSQNKKNTIHLYPGYQQVNGEEALALARTRKYDSDIARGKRQQEILKEVTNKATSASSVFKLEDLIVAVGSNMNTNLSFAEMRSFLSYGLDEKFSIEKINLDGDGDYMEDGIWYYHVEENSREKTQRKLRNHLDLEALSDIDHLVEDRDSTED</sequence>
<evidence type="ECO:0000256" key="1">
    <source>
        <dbReference type="ARBA" id="ARBA00006068"/>
    </source>
</evidence>
<dbReference type="Pfam" id="PF03816">
    <property type="entry name" value="LytR_cpsA_psr"/>
    <property type="match status" value="1"/>
</dbReference>
<dbReference type="Gene3D" id="3.40.630.190">
    <property type="entry name" value="LCP protein"/>
    <property type="match status" value="1"/>
</dbReference>
<comment type="similarity">
    <text evidence="1">Belongs to the LytR/CpsA/Psr (LCP) family.</text>
</comment>
<keyword evidence="4 5" id="KW-1133">Transmembrane helix</keyword>
<comment type="caution">
    <text evidence="7">The sequence shown here is derived from an EMBL/GenBank/DDBJ whole genome shotgun (WGS) entry which is preliminary data.</text>
</comment>
<keyword evidence="8" id="KW-1185">Reference proteome</keyword>
<dbReference type="EMBL" id="JARZFX010000002">
    <property type="protein sequence ID" value="MEC5423485.1"/>
    <property type="molecule type" value="Genomic_DNA"/>
</dbReference>
<dbReference type="RefSeq" id="WP_327607034.1">
    <property type="nucleotide sequence ID" value="NZ_JARZFX010000002.1"/>
</dbReference>
<evidence type="ECO:0000256" key="5">
    <source>
        <dbReference type="SAM" id="Phobius"/>
    </source>
</evidence>
<proteinExistence type="inferred from homology"/>
<gene>
    <name evidence="7" type="ORF">QGM71_08245</name>
</gene>
<reference evidence="7 8" key="1">
    <citation type="journal article" date="2024" name="Int. J. Syst. Evol. Microbiol.">
        <title>Virgibacillus tibetensis sp. nov., isolated from salt lake on the Tibetan Plateau of China.</title>
        <authorList>
            <person name="Phurbu D."/>
            <person name="Liu Z.-X."/>
            <person name="Wang R."/>
            <person name="Zheng Y.-Y."/>
            <person name="Liu H.-C."/>
            <person name="Zhou Y.-G."/>
            <person name="Yu Y.-J."/>
            <person name="Li A.-H."/>
        </authorList>
    </citation>
    <scope>NUCLEOTIDE SEQUENCE [LARGE SCALE GENOMIC DNA]</scope>
    <source>
        <strain evidence="7 8">C22-A2</strain>
    </source>
</reference>
<evidence type="ECO:0000313" key="7">
    <source>
        <dbReference type="EMBL" id="MEC5423485.1"/>
    </source>
</evidence>
<organism evidence="7 8">
    <name type="scientific">Virgibacillus tibetensis</name>
    <dbReference type="NCBI Taxonomy" id="3042313"/>
    <lineage>
        <taxon>Bacteria</taxon>
        <taxon>Bacillati</taxon>
        <taxon>Bacillota</taxon>
        <taxon>Bacilli</taxon>
        <taxon>Bacillales</taxon>
        <taxon>Bacillaceae</taxon>
        <taxon>Virgibacillus</taxon>
    </lineage>
</organism>
<keyword evidence="5" id="KW-0472">Membrane</keyword>
<dbReference type="NCBIfam" id="TIGR00350">
    <property type="entry name" value="lytR_cpsA_psr"/>
    <property type="match status" value="1"/>
</dbReference>
<dbReference type="Proteomes" id="UP001335737">
    <property type="component" value="Unassembled WGS sequence"/>
</dbReference>
<dbReference type="InterPro" id="IPR004474">
    <property type="entry name" value="LytR_CpsA_psr"/>
</dbReference>
<dbReference type="PANTHER" id="PTHR33392">
    <property type="entry name" value="POLYISOPRENYL-TEICHOIC ACID--PEPTIDOGLYCAN TEICHOIC ACID TRANSFERASE TAGU"/>
    <property type="match status" value="1"/>
</dbReference>
<evidence type="ECO:0000259" key="6">
    <source>
        <dbReference type="Pfam" id="PF03816"/>
    </source>
</evidence>
<keyword evidence="3" id="KW-0735">Signal-anchor</keyword>
<protein>
    <submittedName>
        <fullName evidence="7">LCP family protein</fullName>
    </submittedName>
</protein>
<evidence type="ECO:0000313" key="8">
    <source>
        <dbReference type="Proteomes" id="UP001335737"/>
    </source>
</evidence>
<evidence type="ECO:0000256" key="2">
    <source>
        <dbReference type="ARBA" id="ARBA00022692"/>
    </source>
</evidence>
<name>A0ABU6KE88_9BACI</name>
<accession>A0ABU6KE88</accession>
<feature type="domain" description="Cell envelope-related transcriptional attenuator" evidence="6">
    <location>
        <begin position="93"/>
        <end position="241"/>
    </location>
</feature>
<dbReference type="PANTHER" id="PTHR33392:SF3">
    <property type="entry name" value="POLYISOPRENYL-TEICHOIC ACID--PEPTIDOGLYCAN TEICHOIC ACID TRANSFERASE TAGT"/>
    <property type="match status" value="1"/>
</dbReference>
<keyword evidence="2 5" id="KW-0812">Transmembrane</keyword>
<dbReference type="InterPro" id="IPR050922">
    <property type="entry name" value="LytR/CpsA/Psr_CW_biosynth"/>
</dbReference>
<evidence type="ECO:0000256" key="4">
    <source>
        <dbReference type="ARBA" id="ARBA00022989"/>
    </source>
</evidence>